<dbReference type="EMBL" id="CP150637">
    <property type="protein sequence ID" value="WZW88629.1"/>
    <property type="molecule type" value="Genomic_DNA"/>
</dbReference>
<protein>
    <submittedName>
        <fullName evidence="5">Restriction endonuclease subunit S</fullName>
    </submittedName>
</protein>
<reference evidence="5 6" key="1">
    <citation type="submission" date="2024-03" db="EMBL/GenBank/DDBJ databases">
        <title>Complete Genome Sequence and Annotation of Ignatzschineria larvae DSM 13226.</title>
        <authorList>
            <person name="Cantrell E."/>
            <person name="Burcham Z.M."/>
        </authorList>
    </citation>
    <scope>NUCLEOTIDE SEQUENCE [LARGE SCALE GENOMIC DNA]</scope>
    <source>
        <strain evidence="5 6">DSM 13226</strain>
    </source>
</reference>
<accession>A0ABZ3C1V9</accession>
<comment type="similarity">
    <text evidence="1">Belongs to the type-I restriction system S methylase family.</text>
</comment>
<keyword evidence="2" id="KW-0680">Restriction system</keyword>
<dbReference type="CDD" id="cd16961">
    <property type="entry name" value="RMtype1_S_TRD-CR_like"/>
    <property type="match status" value="1"/>
</dbReference>
<keyword evidence="5" id="KW-0540">Nuclease</keyword>
<dbReference type="PANTHER" id="PTHR30408:SF13">
    <property type="entry name" value="TYPE I RESTRICTION ENZYME HINDI SPECIFICITY SUBUNIT"/>
    <property type="match status" value="1"/>
</dbReference>
<sequence>MKRKIQLSTIAEINLGVALRGRMEEDLSGVPMIQPKDISATEGILYQQVVSTDIGNKVDHYLLQDQDILFSLRGNYSATLFDAKAAAPYGERFVASSNFFVIRLHTLDAIPAFVAWQLNQGPCQQYFERQAEGSLVKTLRRGLLEATPITLPDLSYQEKIIALDQIHRQEQHILTELIEKNRQIMYSLAQQLTVKDSL</sequence>
<dbReference type="SUPFAM" id="SSF116734">
    <property type="entry name" value="DNA methylase specificity domain"/>
    <property type="match status" value="1"/>
</dbReference>
<keyword evidence="5" id="KW-0378">Hydrolase</keyword>
<keyword evidence="3" id="KW-0238">DNA-binding</keyword>
<proteinExistence type="inferred from homology"/>
<feature type="domain" description="Type I restriction modification DNA specificity" evidence="4">
    <location>
        <begin position="7"/>
        <end position="168"/>
    </location>
</feature>
<dbReference type="Gene3D" id="3.90.220.20">
    <property type="entry name" value="DNA methylase specificity domains"/>
    <property type="match status" value="1"/>
</dbReference>
<evidence type="ECO:0000256" key="3">
    <source>
        <dbReference type="ARBA" id="ARBA00023125"/>
    </source>
</evidence>
<keyword evidence="6" id="KW-1185">Reference proteome</keyword>
<dbReference type="InterPro" id="IPR044946">
    <property type="entry name" value="Restrct_endonuc_typeI_TRD_sf"/>
</dbReference>
<evidence type="ECO:0000259" key="4">
    <source>
        <dbReference type="Pfam" id="PF01420"/>
    </source>
</evidence>
<organism evidence="5 6">
    <name type="scientific">Ignatzschineria larvae DSM 13226</name>
    <dbReference type="NCBI Taxonomy" id="1111732"/>
    <lineage>
        <taxon>Bacteria</taxon>
        <taxon>Pseudomonadati</taxon>
        <taxon>Pseudomonadota</taxon>
        <taxon>Gammaproteobacteria</taxon>
        <taxon>Cardiobacteriales</taxon>
        <taxon>Ignatzschineriaceae</taxon>
        <taxon>Ignatzschineria</taxon>
    </lineage>
</organism>
<evidence type="ECO:0000256" key="2">
    <source>
        <dbReference type="ARBA" id="ARBA00022747"/>
    </source>
</evidence>
<dbReference type="Pfam" id="PF01420">
    <property type="entry name" value="Methylase_S"/>
    <property type="match status" value="1"/>
</dbReference>
<dbReference type="InterPro" id="IPR052021">
    <property type="entry name" value="Type-I_RS_S_subunit"/>
</dbReference>
<dbReference type="Proteomes" id="UP001449178">
    <property type="component" value="Chromosome"/>
</dbReference>
<dbReference type="PANTHER" id="PTHR30408">
    <property type="entry name" value="TYPE-1 RESTRICTION ENZYME ECOKI SPECIFICITY PROTEIN"/>
    <property type="match status" value="1"/>
</dbReference>
<name>A0ABZ3C1V9_9GAMM</name>
<dbReference type="RefSeq" id="WP_051396019.1">
    <property type="nucleotide sequence ID" value="NZ_AZOD01000001.1"/>
</dbReference>
<evidence type="ECO:0000256" key="1">
    <source>
        <dbReference type="ARBA" id="ARBA00010923"/>
    </source>
</evidence>
<evidence type="ECO:0000313" key="5">
    <source>
        <dbReference type="EMBL" id="WZW88629.1"/>
    </source>
</evidence>
<dbReference type="GO" id="GO:0004519">
    <property type="term" value="F:endonuclease activity"/>
    <property type="evidence" value="ECO:0007669"/>
    <property type="project" value="UniProtKB-KW"/>
</dbReference>
<gene>
    <name evidence="5" type="ORF">WMO13_04370</name>
</gene>
<keyword evidence="5" id="KW-0255">Endonuclease</keyword>
<evidence type="ECO:0000313" key="6">
    <source>
        <dbReference type="Proteomes" id="UP001449178"/>
    </source>
</evidence>
<dbReference type="InterPro" id="IPR000055">
    <property type="entry name" value="Restrct_endonuc_typeI_TRD"/>
</dbReference>